<evidence type="ECO:0000313" key="2">
    <source>
        <dbReference type="EMBL" id="KAF7263631.1"/>
    </source>
</evidence>
<accession>A0A834HPY5</accession>
<feature type="compositionally biased region" description="Basic and acidic residues" evidence="1">
    <location>
        <begin position="46"/>
        <end position="63"/>
    </location>
</feature>
<evidence type="ECO:0000256" key="1">
    <source>
        <dbReference type="SAM" id="MobiDB-lite"/>
    </source>
</evidence>
<dbReference type="AlphaFoldDB" id="A0A834HPY5"/>
<protein>
    <submittedName>
        <fullName evidence="2">Uncharacterized protein</fullName>
    </submittedName>
</protein>
<name>A0A834HPY5_RHYFE</name>
<sequence length="83" mass="9250">MLYLEKVSKLDHRKAIKINPSQQRDRGPACRRSRARWEGGRMERLEGIRGGGRGEGRRGRSDVSEMGGGIAVRCVDDKGKNIA</sequence>
<dbReference type="Proteomes" id="UP000625711">
    <property type="component" value="Unassembled WGS sequence"/>
</dbReference>
<feature type="non-terminal residue" evidence="2">
    <location>
        <position position="83"/>
    </location>
</feature>
<evidence type="ECO:0000313" key="3">
    <source>
        <dbReference type="Proteomes" id="UP000625711"/>
    </source>
</evidence>
<comment type="caution">
    <text evidence="2">The sequence shown here is derived from an EMBL/GenBank/DDBJ whole genome shotgun (WGS) entry which is preliminary data.</text>
</comment>
<dbReference type="EMBL" id="JAACXV010020288">
    <property type="protein sequence ID" value="KAF7263631.1"/>
    <property type="molecule type" value="Genomic_DNA"/>
</dbReference>
<organism evidence="2 3">
    <name type="scientific">Rhynchophorus ferrugineus</name>
    <name type="common">Red palm weevil</name>
    <name type="synonym">Curculio ferrugineus</name>
    <dbReference type="NCBI Taxonomy" id="354439"/>
    <lineage>
        <taxon>Eukaryota</taxon>
        <taxon>Metazoa</taxon>
        <taxon>Ecdysozoa</taxon>
        <taxon>Arthropoda</taxon>
        <taxon>Hexapoda</taxon>
        <taxon>Insecta</taxon>
        <taxon>Pterygota</taxon>
        <taxon>Neoptera</taxon>
        <taxon>Endopterygota</taxon>
        <taxon>Coleoptera</taxon>
        <taxon>Polyphaga</taxon>
        <taxon>Cucujiformia</taxon>
        <taxon>Curculionidae</taxon>
        <taxon>Dryophthorinae</taxon>
        <taxon>Rhynchophorus</taxon>
    </lineage>
</organism>
<feature type="region of interest" description="Disordered" evidence="1">
    <location>
        <begin position="46"/>
        <end position="65"/>
    </location>
</feature>
<gene>
    <name evidence="2" type="ORF">GWI33_001557</name>
</gene>
<reference evidence="2" key="1">
    <citation type="submission" date="2020-08" db="EMBL/GenBank/DDBJ databases">
        <title>Genome sequencing and assembly of the red palm weevil Rhynchophorus ferrugineus.</title>
        <authorList>
            <person name="Dias G.B."/>
            <person name="Bergman C.M."/>
            <person name="Manee M."/>
        </authorList>
    </citation>
    <scope>NUCLEOTIDE SEQUENCE</scope>
    <source>
        <strain evidence="2">AA-2017</strain>
        <tissue evidence="2">Whole larva</tissue>
    </source>
</reference>
<proteinExistence type="predicted"/>
<keyword evidence="3" id="KW-1185">Reference proteome</keyword>